<dbReference type="InterPro" id="IPR006685">
    <property type="entry name" value="MscS_channel_2nd"/>
</dbReference>
<feature type="transmembrane region" description="Helical" evidence="7">
    <location>
        <begin position="394"/>
        <end position="415"/>
    </location>
</feature>
<dbReference type="SUPFAM" id="SSF82689">
    <property type="entry name" value="Mechanosensitive channel protein MscS (YggB), C-terminal domain"/>
    <property type="match status" value="1"/>
</dbReference>
<dbReference type="OrthoDB" id="9799209at2"/>
<feature type="transmembrane region" description="Helical" evidence="7">
    <location>
        <begin position="278"/>
        <end position="296"/>
    </location>
</feature>
<proteinExistence type="inferred from homology"/>
<dbReference type="EMBL" id="FXXP01000002">
    <property type="protein sequence ID" value="SMX28806.1"/>
    <property type="molecule type" value="Genomic_DNA"/>
</dbReference>
<dbReference type="PANTHER" id="PTHR30347">
    <property type="entry name" value="POTASSIUM CHANNEL RELATED"/>
    <property type="match status" value="1"/>
</dbReference>
<name>A0A238JG61_9RHOB</name>
<reference evidence="13" key="1">
    <citation type="submission" date="2017-05" db="EMBL/GenBank/DDBJ databases">
        <authorList>
            <person name="Rodrigo-Torres L."/>
            <person name="Arahal R. D."/>
            <person name="Lucena T."/>
        </authorList>
    </citation>
    <scope>NUCLEOTIDE SEQUENCE [LARGE SCALE GENOMIC DNA]</scope>
    <source>
        <strain evidence="13">CECT 8649</strain>
    </source>
</reference>
<dbReference type="Gene3D" id="3.30.70.100">
    <property type="match status" value="1"/>
</dbReference>
<dbReference type="SUPFAM" id="SSF50182">
    <property type="entry name" value="Sm-like ribonucleoproteins"/>
    <property type="match status" value="1"/>
</dbReference>
<gene>
    <name evidence="12" type="ORF">TRP8649_02932</name>
</gene>
<comment type="subcellular location">
    <subcellularLocation>
        <location evidence="1">Cell membrane</location>
        <topology evidence="1">Multi-pass membrane protein</topology>
    </subcellularLocation>
</comment>
<feature type="transmembrane region" description="Helical" evidence="7">
    <location>
        <begin position="317"/>
        <end position="336"/>
    </location>
</feature>
<accession>A0A238JG61</accession>
<dbReference type="InterPro" id="IPR052702">
    <property type="entry name" value="MscS-like_channel"/>
</dbReference>
<feature type="domain" description="DUF3772" evidence="10">
    <location>
        <begin position="122"/>
        <end position="181"/>
    </location>
</feature>
<dbReference type="AlphaFoldDB" id="A0A238JG61"/>
<evidence type="ECO:0000256" key="4">
    <source>
        <dbReference type="ARBA" id="ARBA00022692"/>
    </source>
</evidence>
<protein>
    <submittedName>
        <fullName evidence="12">Putative MscS family protein.1</fullName>
    </submittedName>
</protein>
<evidence type="ECO:0000259" key="10">
    <source>
        <dbReference type="Pfam" id="PF12607"/>
    </source>
</evidence>
<keyword evidence="4 7" id="KW-0812">Transmembrane</keyword>
<dbReference type="Pfam" id="PF12607">
    <property type="entry name" value="DUF3772"/>
    <property type="match status" value="1"/>
</dbReference>
<comment type="similarity">
    <text evidence="2">Belongs to the MscS (TC 1.A.23) family.</text>
</comment>
<feature type="transmembrane region" description="Helical" evidence="7">
    <location>
        <begin position="513"/>
        <end position="530"/>
    </location>
</feature>
<evidence type="ECO:0000259" key="9">
    <source>
        <dbReference type="Pfam" id="PF00924"/>
    </source>
</evidence>
<dbReference type="InterPro" id="IPR023408">
    <property type="entry name" value="MscS_beta-dom_sf"/>
</dbReference>
<keyword evidence="6 7" id="KW-0472">Membrane</keyword>
<dbReference type="Gene3D" id="1.10.287.1260">
    <property type="match status" value="1"/>
</dbReference>
<dbReference type="InterPro" id="IPR011066">
    <property type="entry name" value="MscS_channel_C_sf"/>
</dbReference>
<evidence type="ECO:0000256" key="2">
    <source>
        <dbReference type="ARBA" id="ARBA00008017"/>
    </source>
</evidence>
<feature type="domain" description="Mechanosensitive ion channel MscS" evidence="9">
    <location>
        <begin position="596"/>
        <end position="663"/>
    </location>
</feature>
<organism evidence="12 13">
    <name type="scientific">Pelagimonas phthalicica</name>
    <dbReference type="NCBI Taxonomy" id="1037362"/>
    <lineage>
        <taxon>Bacteria</taxon>
        <taxon>Pseudomonadati</taxon>
        <taxon>Pseudomonadota</taxon>
        <taxon>Alphaproteobacteria</taxon>
        <taxon>Rhodobacterales</taxon>
        <taxon>Roseobacteraceae</taxon>
        <taxon>Pelagimonas</taxon>
    </lineage>
</organism>
<dbReference type="Pfam" id="PF21082">
    <property type="entry name" value="MS_channel_3rd"/>
    <property type="match status" value="1"/>
</dbReference>
<keyword evidence="5 7" id="KW-1133">Transmembrane helix</keyword>
<evidence type="ECO:0000256" key="6">
    <source>
        <dbReference type="ARBA" id="ARBA00023136"/>
    </source>
</evidence>
<feature type="signal peptide" evidence="8">
    <location>
        <begin position="1"/>
        <end position="24"/>
    </location>
</feature>
<keyword evidence="13" id="KW-1185">Reference proteome</keyword>
<sequence length="780" mass="85640">MPILRRVLSWALVALMCLAFQASAQDNGPDYAAWERLASEVEADLELGQASDLRLENLRSQVAIWRDNFLEASEANAARIETLQSQLDALGPVPEEGQEEASEITQRRKELTDRLAFLSAPVKQADEAYRRANGVIGEIDDIIRARQADALLELGPSPLNPAHWGQAWEDLRSSLSKSWAELERRWASDLLRNKAKTQLPAIILLAALGFVLLTRGRGWARSLARGADKFGRNRRAVWRFLISLGQILLPMAGIYALTQAVLVSGLAGPRWSLFLESLPVWAAVLLGIHWLAEWAFNDDDSIAVMPLAPEERVKARWFSDVLAALYVARGLLEVLIQYDRFSAETLAVIEYPLLLLSGLYLFRLGRVRNDAAMVGSKAAKEGDAGLFRLRFARLLGRAAMVLGVVGPVLAAIGYLRVGSATVYPAIASLAVIGAILVLQSFINDLYALITRQPDDQNENEGLLPVLAGFILTIASLPILALIWGAREADLTELWTRFREGFQIGETRFSPSDFLVVVVVFVLGYMLTRLLQGALRSSVLPRTKIDQGGQTAIVSGIGYIGIFVAAIVAITMGGLDLSSLAIVAGALSVGIGFGLQNIVSNFVSGIILLIERPISEGDWIEVNGVHGTVRDISVRSTRIETFDRYDMIVPNADLVSGTVSNYTRGNVLGRIIVPVGVAYGTDTRRVEKILMNIARDHDMVLMNPAPYVVFRGFGADSLDFEVRMILRDVNKGLSVRTEINHQIAERFTEEGIEIPFAQRDVWLRNPEALTGEANKDEGAPE</sequence>
<dbReference type="Proteomes" id="UP000225972">
    <property type="component" value="Unassembled WGS sequence"/>
</dbReference>
<dbReference type="InterPro" id="IPR049278">
    <property type="entry name" value="MS_channel_C"/>
</dbReference>
<evidence type="ECO:0000313" key="13">
    <source>
        <dbReference type="Proteomes" id="UP000225972"/>
    </source>
</evidence>
<feature type="transmembrane region" description="Helical" evidence="7">
    <location>
        <begin position="342"/>
        <end position="362"/>
    </location>
</feature>
<dbReference type="InterPro" id="IPR010920">
    <property type="entry name" value="LSM_dom_sf"/>
</dbReference>
<dbReference type="Gene3D" id="2.30.30.60">
    <property type="match status" value="1"/>
</dbReference>
<feature type="transmembrane region" description="Helical" evidence="7">
    <location>
        <begin position="199"/>
        <end position="216"/>
    </location>
</feature>
<feature type="transmembrane region" description="Helical" evidence="7">
    <location>
        <begin position="421"/>
        <end position="442"/>
    </location>
</feature>
<evidence type="ECO:0000256" key="3">
    <source>
        <dbReference type="ARBA" id="ARBA00022475"/>
    </source>
</evidence>
<feature type="transmembrane region" description="Helical" evidence="7">
    <location>
        <begin position="237"/>
        <end position="258"/>
    </location>
</feature>
<feature type="transmembrane region" description="Helical" evidence="7">
    <location>
        <begin position="462"/>
        <end position="485"/>
    </location>
</feature>
<feature type="domain" description="Mechanosensitive ion channel MscS C-terminal" evidence="11">
    <location>
        <begin position="672"/>
        <end position="753"/>
    </location>
</feature>
<evidence type="ECO:0000313" key="12">
    <source>
        <dbReference type="EMBL" id="SMX28806.1"/>
    </source>
</evidence>
<keyword evidence="3" id="KW-1003">Cell membrane</keyword>
<feature type="transmembrane region" description="Helical" evidence="7">
    <location>
        <begin position="580"/>
        <end position="609"/>
    </location>
</feature>
<feature type="transmembrane region" description="Helical" evidence="7">
    <location>
        <begin position="551"/>
        <end position="574"/>
    </location>
</feature>
<feature type="chain" id="PRO_5012218319" evidence="8">
    <location>
        <begin position="25"/>
        <end position="780"/>
    </location>
</feature>
<dbReference type="GO" id="GO:0005886">
    <property type="term" value="C:plasma membrane"/>
    <property type="evidence" value="ECO:0007669"/>
    <property type="project" value="UniProtKB-SubCell"/>
</dbReference>
<dbReference type="SUPFAM" id="SSF82861">
    <property type="entry name" value="Mechanosensitive channel protein MscS (YggB), transmembrane region"/>
    <property type="match status" value="1"/>
</dbReference>
<dbReference type="Pfam" id="PF00924">
    <property type="entry name" value="MS_channel_2nd"/>
    <property type="match status" value="1"/>
</dbReference>
<evidence type="ECO:0000259" key="11">
    <source>
        <dbReference type="Pfam" id="PF21082"/>
    </source>
</evidence>
<dbReference type="PANTHER" id="PTHR30347:SF1">
    <property type="entry name" value="MECHANOSENSITIVE CHANNEL MSCK"/>
    <property type="match status" value="1"/>
</dbReference>
<dbReference type="GO" id="GO:0008381">
    <property type="term" value="F:mechanosensitive monoatomic ion channel activity"/>
    <property type="evidence" value="ECO:0007669"/>
    <property type="project" value="UniProtKB-ARBA"/>
</dbReference>
<evidence type="ECO:0000256" key="5">
    <source>
        <dbReference type="ARBA" id="ARBA00022989"/>
    </source>
</evidence>
<evidence type="ECO:0000256" key="1">
    <source>
        <dbReference type="ARBA" id="ARBA00004651"/>
    </source>
</evidence>
<dbReference type="RefSeq" id="WP_099246415.1">
    <property type="nucleotide sequence ID" value="NZ_FXXP01000002.1"/>
</dbReference>
<dbReference type="InterPro" id="IPR022249">
    <property type="entry name" value="DUF3772"/>
</dbReference>
<evidence type="ECO:0000256" key="8">
    <source>
        <dbReference type="SAM" id="SignalP"/>
    </source>
</evidence>
<keyword evidence="8" id="KW-0732">Signal</keyword>
<evidence type="ECO:0000256" key="7">
    <source>
        <dbReference type="SAM" id="Phobius"/>
    </source>
</evidence>
<dbReference type="InterPro" id="IPR011014">
    <property type="entry name" value="MscS_channel_TM-2"/>
</dbReference>